<gene>
    <name evidence="1" type="ORF">HPB49_002373</name>
</gene>
<keyword evidence="2" id="KW-1185">Reference proteome</keyword>
<evidence type="ECO:0000313" key="1">
    <source>
        <dbReference type="EMBL" id="KAH7952893.1"/>
    </source>
</evidence>
<dbReference type="EMBL" id="CM023473">
    <property type="protein sequence ID" value="KAH7952893.1"/>
    <property type="molecule type" value="Genomic_DNA"/>
</dbReference>
<dbReference type="Proteomes" id="UP000821865">
    <property type="component" value="Chromosome 4"/>
</dbReference>
<proteinExistence type="predicted"/>
<reference evidence="1" key="1">
    <citation type="submission" date="2020-05" db="EMBL/GenBank/DDBJ databases">
        <title>Large-scale comparative analyses of tick genomes elucidate their genetic diversity and vector capacities.</title>
        <authorList>
            <person name="Jia N."/>
            <person name="Wang J."/>
            <person name="Shi W."/>
            <person name="Du L."/>
            <person name="Sun Y."/>
            <person name="Zhan W."/>
            <person name="Jiang J."/>
            <person name="Wang Q."/>
            <person name="Zhang B."/>
            <person name="Ji P."/>
            <person name="Sakyi L.B."/>
            <person name="Cui X."/>
            <person name="Yuan T."/>
            <person name="Jiang B."/>
            <person name="Yang W."/>
            <person name="Lam T.T.-Y."/>
            <person name="Chang Q."/>
            <person name="Ding S."/>
            <person name="Wang X."/>
            <person name="Zhu J."/>
            <person name="Ruan X."/>
            <person name="Zhao L."/>
            <person name="Wei J."/>
            <person name="Que T."/>
            <person name="Du C."/>
            <person name="Cheng J."/>
            <person name="Dai P."/>
            <person name="Han X."/>
            <person name="Huang E."/>
            <person name="Gao Y."/>
            <person name="Liu J."/>
            <person name="Shao H."/>
            <person name="Ye R."/>
            <person name="Li L."/>
            <person name="Wei W."/>
            <person name="Wang X."/>
            <person name="Wang C."/>
            <person name="Yang T."/>
            <person name="Huo Q."/>
            <person name="Li W."/>
            <person name="Guo W."/>
            <person name="Chen H."/>
            <person name="Zhou L."/>
            <person name="Ni X."/>
            <person name="Tian J."/>
            <person name="Zhou Y."/>
            <person name="Sheng Y."/>
            <person name="Liu T."/>
            <person name="Pan Y."/>
            <person name="Xia L."/>
            <person name="Li J."/>
            <person name="Zhao F."/>
            <person name="Cao W."/>
        </authorList>
    </citation>
    <scope>NUCLEOTIDE SEQUENCE</scope>
    <source>
        <strain evidence="1">Dsil-2018</strain>
    </source>
</reference>
<comment type="caution">
    <text evidence="1">The sequence shown here is derived from an EMBL/GenBank/DDBJ whole genome shotgun (WGS) entry which is preliminary data.</text>
</comment>
<organism evidence="1 2">
    <name type="scientific">Dermacentor silvarum</name>
    <name type="common">Tick</name>
    <dbReference type="NCBI Taxonomy" id="543639"/>
    <lineage>
        <taxon>Eukaryota</taxon>
        <taxon>Metazoa</taxon>
        <taxon>Ecdysozoa</taxon>
        <taxon>Arthropoda</taxon>
        <taxon>Chelicerata</taxon>
        <taxon>Arachnida</taxon>
        <taxon>Acari</taxon>
        <taxon>Parasitiformes</taxon>
        <taxon>Ixodida</taxon>
        <taxon>Ixodoidea</taxon>
        <taxon>Ixodidae</taxon>
        <taxon>Rhipicephalinae</taxon>
        <taxon>Dermacentor</taxon>
    </lineage>
</organism>
<protein>
    <submittedName>
        <fullName evidence="1">Uncharacterized protein</fullName>
    </submittedName>
</protein>
<accession>A0ACB8CUK6</accession>
<sequence length="235" mass="26129">MAPVAEALLPSWVRVARRAAGPRTPAAVRFVRPIMGPCRPTPNSPWTAESRALWASLSGGNTAGGSARGRPAGNTLKILGMRDACREINSTESIPKDIREIIEISPIPKNMHPKIHKARRKARSEAHERYFARRKDVLYVDATTYKEHSGAVVSLVDHQLREINCASIKGNNILEVEEAIALAITHQGEEATTEILTDSQEASVQQWTHIYCGHPHTQDEKNHLLEMLHYVDTRP</sequence>
<evidence type="ECO:0000313" key="2">
    <source>
        <dbReference type="Proteomes" id="UP000821865"/>
    </source>
</evidence>
<name>A0ACB8CUK6_DERSI</name>